<dbReference type="GO" id="GO:0006144">
    <property type="term" value="P:purine nucleobase metabolic process"/>
    <property type="evidence" value="ECO:0007669"/>
    <property type="project" value="UniProtKB-KW"/>
</dbReference>
<dbReference type="EC" id="4.1.1.97" evidence="3"/>
<evidence type="ECO:0000313" key="8">
    <source>
        <dbReference type="EMBL" id="ATZ92977.1"/>
    </source>
</evidence>
<dbReference type="SUPFAM" id="SSF158694">
    <property type="entry name" value="UraD-Like"/>
    <property type="match status" value="1"/>
</dbReference>
<dbReference type="InterPro" id="IPR018020">
    <property type="entry name" value="OHCU_decarboxylase"/>
</dbReference>
<reference evidence="9" key="1">
    <citation type="journal article" date="2018" name="Genome Announc.">
        <title>Complete genome sequence of a Dickeya fangzhongdai type strain causing bleeding canker of pear tree trunks.</title>
        <authorList>
            <person name="Zhao Y."/>
            <person name="Tian Y."/>
            <person name="Li X."/>
            <person name="Hu B."/>
        </authorList>
    </citation>
    <scope>NUCLEOTIDE SEQUENCE [LARGE SCALE GENOMIC DNA]</scope>
    <source>
        <strain evidence="9">DSM 101947</strain>
    </source>
</reference>
<dbReference type="EMBL" id="CP025003">
    <property type="protein sequence ID" value="ATZ92977.1"/>
    <property type="molecule type" value="Genomic_DNA"/>
</dbReference>
<protein>
    <recommendedName>
        <fullName evidence="3">2-oxo-4-hydroxy-4-carboxy-5-ureidoimidazoline decarboxylase</fullName>
        <ecNumber evidence="3">4.1.1.97</ecNumber>
    </recommendedName>
</protein>
<keyword evidence="9" id="KW-1185">Reference proteome</keyword>
<dbReference type="NCBIfam" id="NF010372">
    <property type="entry name" value="PRK13798.1"/>
    <property type="match status" value="1"/>
</dbReference>
<dbReference type="RefSeq" id="WP_100848817.1">
    <property type="nucleotide sequence ID" value="NZ_BMJF01000018.1"/>
</dbReference>
<keyword evidence="5" id="KW-0210">Decarboxylase</keyword>
<evidence type="ECO:0000313" key="9">
    <source>
        <dbReference type="Proteomes" id="UP000231901"/>
    </source>
</evidence>
<gene>
    <name evidence="8" type="primary">uraD</name>
    <name evidence="8" type="ORF">CVE23_02680</name>
</gene>
<dbReference type="PANTHER" id="PTHR43466">
    <property type="entry name" value="2-OXO-4-HYDROXY-4-CARBOXY-5-UREIDOIMIDAZOLINE DECARBOXYLASE-RELATED"/>
    <property type="match status" value="1"/>
</dbReference>
<sequence length="166" mass="18223">MITLEQFNLLSVSEAVALITPCVTLPGWAKQVTAGRPYGNRAALLAAGLQATQGWQEEELAQALRTHPRIGEPAHAPTPEAGLSRQEQAAVRSNDNTLTNALRAGNARYESHFGRVFLIRAKGRSGEEILQILHRRLQNTPQQETAEALEQLRQITLLRLEGTIGE</sequence>
<evidence type="ECO:0000256" key="1">
    <source>
        <dbReference type="ARBA" id="ARBA00001163"/>
    </source>
</evidence>
<dbReference type="AlphaFoldDB" id="A0A2K8QHJ1"/>
<name>A0A2K8QHJ1_9GAMM</name>
<dbReference type="InterPro" id="IPR017595">
    <property type="entry name" value="OHCU_decarboxylase-2"/>
</dbReference>
<dbReference type="KEGG" id="dfn:CVE23_02680"/>
<dbReference type="PANTHER" id="PTHR43466:SF1">
    <property type="entry name" value="2-OXO-4-HYDROXY-4-CARBOXY-5-UREIDOIMIDAZOLINE DECARBOXYLASE-RELATED"/>
    <property type="match status" value="1"/>
</dbReference>
<dbReference type="NCBIfam" id="TIGR03180">
    <property type="entry name" value="UraD_2"/>
    <property type="match status" value="1"/>
</dbReference>
<evidence type="ECO:0000256" key="6">
    <source>
        <dbReference type="ARBA" id="ARBA00023239"/>
    </source>
</evidence>
<organism evidence="8 9">
    <name type="scientific">Dickeya fangzhongdai</name>
    <dbReference type="NCBI Taxonomy" id="1778540"/>
    <lineage>
        <taxon>Bacteria</taxon>
        <taxon>Pseudomonadati</taxon>
        <taxon>Pseudomonadota</taxon>
        <taxon>Gammaproteobacteria</taxon>
        <taxon>Enterobacterales</taxon>
        <taxon>Pectobacteriaceae</taxon>
        <taxon>Dickeya</taxon>
    </lineage>
</organism>
<keyword evidence="6" id="KW-0456">Lyase</keyword>
<dbReference type="Proteomes" id="UP000231901">
    <property type="component" value="Chromosome"/>
</dbReference>
<evidence type="ECO:0000256" key="5">
    <source>
        <dbReference type="ARBA" id="ARBA00022793"/>
    </source>
</evidence>
<feature type="domain" description="Oxo-4-hydroxy-4-carboxy-5-ureidoimidazoline decarboxylase" evidence="7">
    <location>
        <begin position="9"/>
        <end position="161"/>
    </location>
</feature>
<evidence type="ECO:0000256" key="4">
    <source>
        <dbReference type="ARBA" id="ARBA00022631"/>
    </source>
</evidence>
<dbReference type="Pfam" id="PF09349">
    <property type="entry name" value="OHCU_decarbox"/>
    <property type="match status" value="1"/>
</dbReference>
<comment type="catalytic activity">
    <reaction evidence="1">
        <text>5-hydroxy-2-oxo-4-ureido-2,5-dihydro-1H-imidazole-5-carboxylate + H(+) = (S)-allantoin + CO2</text>
        <dbReference type="Rhea" id="RHEA:26301"/>
        <dbReference type="ChEBI" id="CHEBI:15378"/>
        <dbReference type="ChEBI" id="CHEBI:15678"/>
        <dbReference type="ChEBI" id="CHEBI:16526"/>
        <dbReference type="ChEBI" id="CHEBI:58639"/>
        <dbReference type="EC" id="4.1.1.97"/>
    </reaction>
</comment>
<evidence type="ECO:0000256" key="2">
    <source>
        <dbReference type="ARBA" id="ARBA00004754"/>
    </source>
</evidence>
<evidence type="ECO:0000259" key="7">
    <source>
        <dbReference type="Pfam" id="PF09349"/>
    </source>
</evidence>
<dbReference type="InterPro" id="IPR036778">
    <property type="entry name" value="OHCU_decarboxylase_sf"/>
</dbReference>
<proteinExistence type="predicted"/>
<keyword evidence="4" id="KW-0659">Purine metabolism</keyword>
<dbReference type="GeneID" id="66563246"/>
<evidence type="ECO:0000256" key="3">
    <source>
        <dbReference type="ARBA" id="ARBA00012257"/>
    </source>
</evidence>
<dbReference type="GO" id="GO:0019628">
    <property type="term" value="P:urate catabolic process"/>
    <property type="evidence" value="ECO:0007669"/>
    <property type="project" value="TreeGrafter"/>
</dbReference>
<dbReference type="GO" id="GO:0051997">
    <property type="term" value="F:2-oxo-4-hydroxy-4-carboxy-5-ureidoimidazoline decarboxylase activity"/>
    <property type="evidence" value="ECO:0007669"/>
    <property type="project" value="UniProtKB-EC"/>
</dbReference>
<dbReference type="Gene3D" id="1.10.3330.10">
    <property type="entry name" value="Oxo-4-hydroxy-4-carboxy-5-ureidoimidazoline decarboxylase"/>
    <property type="match status" value="1"/>
</dbReference>
<accession>A0A2K8QHJ1</accession>
<comment type="pathway">
    <text evidence="2">Purine metabolism; urate degradation; (S)-allantoin from urate: step 3/3.</text>
</comment>